<dbReference type="EMBL" id="CP157948">
    <property type="protein sequence ID" value="XBS90695.1"/>
    <property type="molecule type" value="Genomic_DNA"/>
</dbReference>
<dbReference type="GO" id="GO:0030313">
    <property type="term" value="C:cell envelope"/>
    <property type="evidence" value="ECO:0007669"/>
    <property type="project" value="UniProtKB-SubCell"/>
</dbReference>
<evidence type="ECO:0000256" key="1">
    <source>
        <dbReference type="ARBA" id="ARBA00004196"/>
    </source>
</evidence>
<accession>A0AAU7QM57</accession>
<protein>
    <submittedName>
        <fullName evidence="3">HlyD family efflux transporter periplasmic adaptor subunit</fullName>
    </submittedName>
</protein>
<sequence length="417" mass="44813">MDIAKPLAAQRKRRRRQLAIAGGVLLLAGLVIGAVNLGPALPTVERSAAWIDTVQRGDMLREVRAPGTLVPRDIHWLAAQTSAQVSKIEVWPGTRVEADTVLLRLSSPQVDSDLRNAQAQVAAAEAQVAAKQAALQSQLLDERSSLAQAQADYASAKVRSEADAKAMEKNLIPRVQYEQELIAVKQLQHRTDVEQQRVQAFGAGIAAQMAAVRAELQLQQSNLLLRQRQSDALQVRAGIAGTLQQVAVQEGQQVAAGADLARVARGDVLIARLRVPEVQAKDVALGMAAQVNTYNGLIDGTVTRIDPAVVDGSVQVDVTPSGALPAGARPDLSVDGRIRIAELKQVLSMGRPAQVEPNSEASLFRLDASGNTASRIKVRVGATSVDRVQIMQGLQPGDRVILSDTSQWDKYEQLRLR</sequence>
<dbReference type="Gene3D" id="2.40.50.100">
    <property type="match status" value="2"/>
</dbReference>
<dbReference type="InterPro" id="IPR050465">
    <property type="entry name" value="UPF0194_transport"/>
</dbReference>
<evidence type="ECO:0000256" key="2">
    <source>
        <dbReference type="ARBA" id="ARBA00023054"/>
    </source>
</evidence>
<dbReference type="Gene3D" id="1.10.287.470">
    <property type="entry name" value="Helix hairpin bin"/>
    <property type="match status" value="2"/>
</dbReference>
<dbReference type="RefSeq" id="WP_350016695.1">
    <property type="nucleotide sequence ID" value="NZ_CP157948.1"/>
</dbReference>
<reference evidence="3" key="1">
    <citation type="submission" date="2024-06" db="EMBL/GenBank/DDBJ databases">
        <authorList>
            <person name="Sun Y."/>
        </authorList>
    </citation>
    <scope>NUCLEOTIDE SEQUENCE</scope>
    <source>
        <strain evidence="3">IGA1.0</strain>
    </source>
</reference>
<organism evidence="3">
    <name type="scientific">Rhodanobacter sp. IGA1.0</name>
    <dbReference type="NCBI Taxonomy" id="3158582"/>
    <lineage>
        <taxon>Bacteria</taxon>
        <taxon>Pseudomonadati</taxon>
        <taxon>Pseudomonadota</taxon>
        <taxon>Gammaproteobacteria</taxon>
        <taxon>Lysobacterales</taxon>
        <taxon>Rhodanobacteraceae</taxon>
        <taxon>Rhodanobacter</taxon>
    </lineage>
</organism>
<keyword evidence="2" id="KW-0175">Coiled coil</keyword>
<proteinExistence type="predicted"/>
<comment type="subcellular location">
    <subcellularLocation>
        <location evidence="1">Cell envelope</location>
    </subcellularLocation>
</comment>
<dbReference type="PANTHER" id="PTHR32347">
    <property type="entry name" value="EFFLUX SYSTEM COMPONENT YKNX-RELATED"/>
    <property type="match status" value="1"/>
</dbReference>
<dbReference type="Gene3D" id="2.40.420.20">
    <property type="match status" value="1"/>
</dbReference>
<evidence type="ECO:0000313" key="3">
    <source>
        <dbReference type="EMBL" id="XBS90695.1"/>
    </source>
</evidence>
<dbReference type="Gene3D" id="2.40.30.170">
    <property type="match status" value="1"/>
</dbReference>
<dbReference type="AlphaFoldDB" id="A0AAU7QM57"/>
<dbReference type="SUPFAM" id="SSF111369">
    <property type="entry name" value="HlyD-like secretion proteins"/>
    <property type="match status" value="1"/>
</dbReference>
<name>A0AAU7QM57_9GAMM</name>
<gene>
    <name evidence="3" type="ORF">ABNK63_03365</name>
</gene>